<dbReference type="CDD" id="cd02440">
    <property type="entry name" value="AdoMet_MTases"/>
    <property type="match status" value="1"/>
</dbReference>
<protein>
    <submittedName>
        <fullName evidence="2">Methyltransferase domain-containing protein</fullName>
    </submittedName>
</protein>
<dbReference type="Gene3D" id="3.40.50.150">
    <property type="entry name" value="Vaccinia Virus protein VP39"/>
    <property type="match status" value="1"/>
</dbReference>
<dbReference type="EMBL" id="FNAC01000019">
    <property type="protein sequence ID" value="SDD20795.1"/>
    <property type="molecule type" value="Genomic_DNA"/>
</dbReference>
<dbReference type="GO" id="GO:0032259">
    <property type="term" value="P:methylation"/>
    <property type="evidence" value="ECO:0007669"/>
    <property type="project" value="UniProtKB-KW"/>
</dbReference>
<reference evidence="3" key="1">
    <citation type="submission" date="2016-10" db="EMBL/GenBank/DDBJ databases">
        <authorList>
            <person name="Varghese N."/>
            <person name="Submissions S."/>
        </authorList>
    </citation>
    <scope>NUCLEOTIDE SEQUENCE [LARGE SCALE GENOMIC DNA]</scope>
    <source>
        <strain evidence="3">DSM 23095</strain>
    </source>
</reference>
<dbReference type="InterPro" id="IPR013216">
    <property type="entry name" value="Methyltransf_11"/>
</dbReference>
<evidence type="ECO:0000313" key="3">
    <source>
        <dbReference type="Proteomes" id="UP000199060"/>
    </source>
</evidence>
<dbReference type="SUPFAM" id="SSF53335">
    <property type="entry name" value="S-adenosyl-L-methionine-dependent methyltransferases"/>
    <property type="match status" value="1"/>
</dbReference>
<evidence type="ECO:0000313" key="2">
    <source>
        <dbReference type="EMBL" id="SDD20795.1"/>
    </source>
</evidence>
<dbReference type="OrthoDB" id="7260171at2"/>
<dbReference type="AlphaFoldDB" id="A0A1G6SXH9"/>
<dbReference type="RefSeq" id="WP_087939582.1">
    <property type="nucleotide sequence ID" value="NZ_FNAC01000019.1"/>
</dbReference>
<dbReference type="STRING" id="686796.SAMN04488104_10198"/>
<dbReference type="Pfam" id="PF08241">
    <property type="entry name" value="Methyltransf_11"/>
    <property type="match status" value="1"/>
</dbReference>
<organism evidence="2 3">
    <name type="scientific">Algoriphagus faecimaris</name>
    <dbReference type="NCBI Taxonomy" id="686796"/>
    <lineage>
        <taxon>Bacteria</taxon>
        <taxon>Pseudomonadati</taxon>
        <taxon>Bacteroidota</taxon>
        <taxon>Cytophagia</taxon>
        <taxon>Cytophagales</taxon>
        <taxon>Cyclobacteriaceae</taxon>
        <taxon>Algoriphagus</taxon>
    </lineage>
</organism>
<proteinExistence type="predicted"/>
<keyword evidence="3" id="KW-1185">Reference proteome</keyword>
<feature type="domain" description="Methyltransferase type 11" evidence="1">
    <location>
        <begin position="85"/>
        <end position="131"/>
    </location>
</feature>
<gene>
    <name evidence="2" type="ORF">SAMN04488104_10198</name>
</gene>
<dbReference type="InterPro" id="IPR029063">
    <property type="entry name" value="SAM-dependent_MTases_sf"/>
</dbReference>
<sequence length="222" mass="25495">MNLFSDLFDSSENPNSLGAKFRQKRQAVFESLFFSYFSPNQPIRILDVGGTADFWKNSNLLNLPQLQITLVNLSTTPTSHPKLISTIGDATDLSLYTKGSFDLVFSNSVIEHLYTLENQQKMASEIQRIGKKYFVQTPNRYFPIEAHYALPFAQYWPKNLLFNVLTKTKLSRLHRWSPTAAAQYLEEIRLLDQSEMQALFPEANLYLEKVLGMTKSITAHNF</sequence>
<dbReference type="GO" id="GO:0008757">
    <property type="term" value="F:S-adenosylmethionine-dependent methyltransferase activity"/>
    <property type="evidence" value="ECO:0007669"/>
    <property type="project" value="InterPro"/>
</dbReference>
<evidence type="ECO:0000259" key="1">
    <source>
        <dbReference type="Pfam" id="PF08241"/>
    </source>
</evidence>
<name>A0A1G6SXH9_9BACT</name>
<dbReference type="Proteomes" id="UP000199060">
    <property type="component" value="Unassembled WGS sequence"/>
</dbReference>
<keyword evidence="2" id="KW-0489">Methyltransferase</keyword>
<accession>A0A1G6SXH9</accession>
<keyword evidence="2" id="KW-0808">Transferase</keyword>